<feature type="domain" description="VOC" evidence="1">
    <location>
        <begin position="8"/>
        <end position="146"/>
    </location>
</feature>
<name>A0A1H1CRS3_9FLAO</name>
<proteinExistence type="predicted"/>
<dbReference type="STRING" id="311333.SAMN05421664_2083"/>
<dbReference type="InterPro" id="IPR029068">
    <property type="entry name" value="Glyas_Bleomycin-R_OHBP_Dase"/>
</dbReference>
<sequence>MSKNKLLRMDNMGIVVKSLDEAILFFTEIGLKLEGRATIEGEWAGRVTGLGSQNVEVAMMITPDGHSRLELSRFISPSVISDHRNAPVNALGYLRAMFTVEDIEELVFRLQNIGAELVGEIVQYENSYKLCYIRSKDGLLIGLAEEIGHKSS</sequence>
<dbReference type="OrthoDB" id="9795618at2"/>
<keyword evidence="2" id="KW-0223">Dioxygenase</keyword>
<evidence type="ECO:0000313" key="3">
    <source>
        <dbReference type="Proteomes" id="UP000199627"/>
    </source>
</evidence>
<dbReference type="SUPFAM" id="SSF54593">
    <property type="entry name" value="Glyoxalase/Bleomycin resistance protein/Dihydroxybiphenyl dioxygenase"/>
    <property type="match status" value="1"/>
</dbReference>
<gene>
    <name evidence="2" type="ORF">SAMN05421664_2083</name>
</gene>
<keyword evidence="2" id="KW-0560">Oxidoreductase</keyword>
<organism evidence="2 3">
    <name type="scientific">Chryseobacterium soldanellicola</name>
    <dbReference type="NCBI Taxonomy" id="311333"/>
    <lineage>
        <taxon>Bacteria</taxon>
        <taxon>Pseudomonadati</taxon>
        <taxon>Bacteroidota</taxon>
        <taxon>Flavobacteriia</taxon>
        <taxon>Flavobacteriales</taxon>
        <taxon>Weeksellaceae</taxon>
        <taxon>Chryseobacterium group</taxon>
        <taxon>Chryseobacterium</taxon>
    </lineage>
</organism>
<dbReference type="EMBL" id="FNKL01000003">
    <property type="protein sequence ID" value="SDQ66719.1"/>
    <property type="molecule type" value="Genomic_DNA"/>
</dbReference>
<protein>
    <submittedName>
        <fullName evidence="2">Catechol 2,3-dioxygenase</fullName>
    </submittedName>
</protein>
<dbReference type="CDD" id="cd08353">
    <property type="entry name" value="VOC_like"/>
    <property type="match status" value="1"/>
</dbReference>
<dbReference type="Gene3D" id="3.10.180.10">
    <property type="entry name" value="2,3-Dihydroxybiphenyl 1,2-Dioxygenase, domain 1"/>
    <property type="match status" value="1"/>
</dbReference>
<dbReference type="Pfam" id="PF13669">
    <property type="entry name" value="Glyoxalase_4"/>
    <property type="match status" value="1"/>
</dbReference>
<dbReference type="GO" id="GO:0051213">
    <property type="term" value="F:dioxygenase activity"/>
    <property type="evidence" value="ECO:0007669"/>
    <property type="project" value="UniProtKB-KW"/>
</dbReference>
<dbReference type="AlphaFoldDB" id="A0A1H1CRS3"/>
<evidence type="ECO:0000259" key="1">
    <source>
        <dbReference type="PROSITE" id="PS51819"/>
    </source>
</evidence>
<evidence type="ECO:0000313" key="2">
    <source>
        <dbReference type="EMBL" id="SDQ66719.1"/>
    </source>
</evidence>
<dbReference type="RefSeq" id="WP_089755687.1">
    <property type="nucleotide sequence ID" value="NZ_FNKL01000003.1"/>
</dbReference>
<dbReference type="InterPro" id="IPR037523">
    <property type="entry name" value="VOC_core"/>
</dbReference>
<dbReference type="PROSITE" id="PS51819">
    <property type="entry name" value="VOC"/>
    <property type="match status" value="1"/>
</dbReference>
<dbReference type="Proteomes" id="UP000199627">
    <property type="component" value="Unassembled WGS sequence"/>
</dbReference>
<reference evidence="3" key="1">
    <citation type="submission" date="2016-10" db="EMBL/GenBank/DDBJ databases">
        <authorList>
            <person name="Varghese N."/>
            <person name="Submissions S."/>
        </authorList>
    </citation>
    <scope>NUCLEOTIDE SEQUENCE [LARGE SCALE GENOMIC DNA]</scope>
    <source>
        <strain evidence="3">DSM 17072</strain>
    </source>
</reference>
<accession>A0A1H1CRS3</accession>
<keyword evidence="3" id="KW-1185">Reference proteome</keyword>